<evidence type="ECO:0000256" key="3">
    <source>
        <dbReference type="ARBA" id="ARBA00022729"/>
    </source>
</evidence>
<evidence type="ECO:0000256" key="7">
    <source>
        <dbReference type="SAM" id="Phobius"/>
    </source>
</evidence>
<dbReference type="Gene3D" id="3.40.190.10">
    <property type="entry name" value="Periplasmic binding protein-like II"/>
    <property type="match status" value="2"/>
</dbReference>
<proteinExistence type="inferred from homology"/>
<keyword evidence="5" id="KW-0564">Palmitate</keyword>
<dbReference type="PANTHER" id="PTHR30429">
    <property type="entry name" value="D-METHIONINE-BINDING LIPOPROTEIN METQ"/>
    <property type="match status" value="1"/>
</dbReference>
<dbReference type="OrthoDB" id="9812878at2"/>
<comment type="subcellular location">
    <subcellularLocation>
        <location evidence="1">Membrane</location>
        <topology evidence="1">Lipid-anchor</topology>
    </subcellularLocation>
</comment>
<accession>A0A5Q6S2K3</accession>
<dbReference type="GO" id="GO:0016020">
    <property type="term" value="C:membrane"/>
    <property type="evidence" value="ECO:0007669"/>
    <property type="project" value="UniProtKB-SubCell"/>
</dbReference>
<dbReference type="AlphaFoldDB" id="A0A5Q6S2K3"/>
<dbReference type="EMBL" id="VDFQ02000001">
    <property type="protein sequence ID" value="KAA1424605.1"/>
    <property type="molecule type" value="Genomic_DNA"/>
</dbReference>
<dbReference type="RefSeq" id="WP_149767562.1">
    <property type="nucleotide sequence ID" value="NZ_VDFQ02000001.1"/>
</dbReference>
<keyword evidence="6" id="KW-0449">Lipoprotein</keyword>
<dbReference type="Pfam" id="PF03180">
    <property type="entry name" value="Lipoprotein_9"/>
    <property type="match status" value="1"/>
</dbReference>
<evidence type="ECO:0000256" key="2">
    <source>
        <dbReference type="ARBA" id="ARBA00008973"/>
    </source>
</evidence>
<sequence>MSEQVPQVAPPKSRKGLWIVAAVAALVVAVLAYVLVAGGDDDAEGATKVRLGVVGASDPYWKTFKDEAAKEDIDVEVVDFSDYAQPNPSVSEGEIDINQFQHIIYLADYNVKNDDDLYPIGSTAIYPLGLYSQKVDSVDAIKDGDTVVVPDDDTNQARALLLLQSAGLISLKDGGSPFSTLNDVESDSKVKVQAIKADLTPTSLPDVAAAVINNDFVEKAGLSFSDALVTDDASDPKAQPYVNIFAVRAEDKDNETYRKLVEIYQTSQPVIDGVQEVSGNTAEIVKIPDTDLEKTLSDVESQIQEQ</sequence>
<reference evidence="8 9" key="1">
    <citation type="submission" date="2019-09" db="EMBL/GenBank/DDBJ databases">
        <title>Mumia zhuanghuii sp. nov. isolated from the intestinal contents of plateau pika (Ochotona curzoniae) in the Qinghai-Tibet plateau of China.</title>
        <authorList>
            <person name="Tian Z."/>
        </authorList>
    </citation>
    <scope>NUCLEOTIDE SEQUENCE [LARGE SCALE GENOMIC DNA]</scope>
    <source>
        <strain evidence="9">350</strain>
    </source>
</reference>
<keyword evidence="4 7" id="KW-0472">Membrane</keyword>
<evidence type="ECO:0000256" key="5">
    <source>
        <dbReference type="ARBA" id="ARBA00023139"/>
    </source>
</evidence>
<comment type="caution">
    <text evidence="8">The sequence shown here is derived from an EMBL/GenBank/DDBJ whole genome shotgun (WGS) entry which is preliminary data.</text>
</comment>
<dbReference type="Proteomes" id="UP000307768">
    <property type="component" value="Unassembled WGS sequence"/>
</dbReference>
<keyword evidence="3" id="KW-0732">Signal</keyword>
<evidence type="ECO:0000256" key="6">
    <source>
        <dbReference type="ARBA" id="ARBA00023288"/>
    </source>
</evidence>
<dbReference type="InterPro" id="IPR004872">
    <property type="entry name" value="Lipoprotein_NlpA"/>
</dbReference>
<evidence type="ECO:0000313" key="8">
    <source>
        <dbReference type="EMBL" id="KAA1424605.1"/>
    </source>
</evidence>
<feature type="transmembrane region" description="Helical" evidence="7">
    <location>
        <begin position="16"/>
        <end position="36"/>
    </location>
</feature>
<evidence type="ECO:0000313" key="9">
    <source>
        <dbReference type="Proteomes" id="UP000307768"/>
    </source>
</evidence>
<name>A0A5Q6S2K3_9ACTN</name>
<gene>
    <name evidence="8" type="ORF">FE697_001365</name>
</gene>
<protein>
    <submittedName>
        <fullName evidence="8">Methionine ABC transporter substrate-binding protein</fullName>
    </submittedName>
</protein>
<organism evidence="8 9">
    <name type="scientific">Mumia zhuanghuii</name>
    <dbReference type="NCBI Taxonomy" id="2585211"/>
    <lineage>
        <taxon>Bacteria</taxon>
        <taxon>Bacillati</taxon>
        <taxon>Actinomycetota</taxon>
        <taxon>Actinomycetes</taxon>
        <taxon>Propionibacteriales</taxon>
        <taxon>Nocardioidaceae</taxon>
        <taxon>Mumia</taxon>
    </lineage>
</organism>
<evidence type="ECO:0000256" key="1">
    <source>
        <dbReference type="ARBA" id="ARBA00004635"/>
    </source>
</evidence>
<comment type="similarity">
    <text evidence="2">Belongs to the NlpA lipoprotein family.</text>
</comment>
<evidence type="ECO:0000256" key="4">
    <source>
        <dbReference type="ARBA" id="ARBA00023136"/>
    </source>
</evidence>
<keyword evidence="7" id="KW-1133">Transmembrane helix</keyword>
<keyword evidence="7" id="KW-0812">Transmembrane</keyword>
<dbReference type="PANTHER" id="PTHR30429:SF3">
    <property type="entry name" value="LIPOPROTEIN"/>
    <property type="match status" value="1"/>
</dbReference>
<dbReference type="SUPFAM" id="SSF53850">
    <property type="entry name" value="Periplasmic binding protein-like II"/>
    <property type="match status" value="1"/>
</dbReference>